<keyword evidence="3" id="KW-1185">Reference proteome</keyword>
<protein>
    <recommendedName>
        <fullName evidence="4">Secreted protein</fullName>
    </recommendedName>
</protein>
<feature type="signal peptide" evidence="1">
    <location>
        <begin position="1"/>
        <end position="27"/>
    </location>
</feature>
<dbReference type="Proteomes" id="UP000635606">
    <property type="component" value="Unassembled WGS sequence"/>
</dbReference>
<sequence>MRPRTRRLAVLGIAAAFAVTLATPALADPSTDPSSAPGGGERAAKVCARLPQIEARADKVLARLQAGEDTPGSVAFTKKRAERARANGNTDLATALDSRAKARQDMIPVLQKKKAGLPKAKEWCAAHGNGK</sequence>
<evidence type="ECO:0000256" key="1">
    <source>
        <dbReference type="SAM" id="SignalP"/>
    </source>
</evidence>
<keyword evidence="1" id="KW-0732">Signal</keyword>
<gene>
    <name evidence="2" type="ORF">Voc01_024510</name>
</gene>
<feature type="chain" id="PRO_5035323429" description="Secreted protein" evidence="1">
    <location>
        <begin position="28"/>
        <end position="131"/>
    </location>
</feature>
<dbReference type="RefSeq" id="WP_203927495.1">
    <property type="nucleotide sequence ID" value="NZ_BOPH01000027.1"/>
</dbReference>
<name>A0A8J3ZNL3_9ACTN</name>
<reference evidence="2" key="1">
    <citation type="submission" date="2021-01" db="EMBL/GenBank/DDBJ databases">
        <title>Whole genome shotgun sequence of Virgisporangium ochraceum NBRC 16418.</title>
        <authorList>
            <person name="Komaki H."/>
            <person name="Tamura T."/>
        </authorList>
    </citation>
    <scope>NUCLEOTIDE SEQUENCE</scope>
    <source>
        <strain evidence="2">NBRC 16418</strain>
    </source>
</reference>
<evidence type="ECO:0008006" key="4">
    <source>
        <dbReference type="Google" id="ProtNLM"/>
    </source>
</evidence>
<proteinExistence type="predicted"/>
<evidence type="ECO:0000313" key="2">
    <source>
        <dbReference type="EMBL" id="GIJ67534.1"/>
    </source>
</evidence>
<evidence type="ECO:0000313" key="3">
    <source>
        <dbReference type="Proteomes" id="UP000635606"/>
    </source>
</evidence>
<accession>A0A8J3ZNL3</accession>
<comment type="caution">
    <text evidence="2">The sequence shown here is derived from an EMBL/GenBank/DDBJ whole genome shotgun (WGS) entry which is preliminary data.</text>
</comment>
<dbReference type="AlphaFoldDB" id="A0A8J3ZNL3"/>
<dbReference type="EMBL" id="BOPH01000027">
    <property type="protein sequence ID" value="GIJ67534.1"/>
    <property type="molecule type" value="Genomic_DNA"/>
</dbReference>
<organism evidence="2 3">
    <name type="scientific">Virgisporangium ochraceum</name>
    <dbReference type="NCBI Taxonomy" id="65505"/>
    <lineage>
        <taxon>Bacteria</taxon>
        <taxon>Bacillati</taxon>
        <taxon>Actinomycetota</taxon>
        <taxon>Actinomycetes</taxon>
        <taxon>Micromonosporales</taxon>
        <taxon>Micromonosporaceae</taxon>
        <taxon>Virgisporangium</taxon>
    </lineage>
</organism>